<gene>
    <name evidence="2" type="ORF">CYMTET_26718</name>
    <name evidence="3" type="ORF">CYMTET_4258</name>
    <name evidence="4" type="ORF">CYMTET_4260</name>
</gene>
<sequence>MSTEAPNDSINMDDAEVLPSYSPVTNDNALSIVLVTPSTATAEPEAQAVSEEQSSPVGDTVTDPEAQVDHALLDEDDEARHEPISEEHLGKNGPVKRKTRSAQILGDFIDDDTSGVVVDEI</sequence>
<reference evidence="4" key="2">
    <citation type="submission" date="2023-06" db="EMBL/GenBank/DDBJ databases">
        <title>Long-read-based genome assembly of the green algal bacterivore Cymbomonas tetramitiformis.</title>
        <authorList>
            <person name="Gyaltshen Y."/>
            <person name="Rozenberg A."/>
            <person name="Paasch A."/>
            <person name="Burns J.A."/>
            <person name="Warring S."/>
            <person name="Larson R."/>
            <person name="Maurer-Alcala X."/>
            <person name="Dacks J."/>
            <person name="Kim E."/>
        </authorList>
    </citation>
    <scope>NUCLEOTIDE SEQUENCE</scope>
    <source>
        <strain evidence="4">PLY_AMNH</strain>
    </source>
</reference>
<accession>A0AAE0LKP0</accession>
<dbReference type="AlphaFoldDB" id="A0AAE0LKP0"/>
<evidence type="ECO:0000313" key="3">
    <source>
        <dbReference type="EMBL" id="KAK3288257.1"/>
    </source>
</evidence>
<comment type="caution">
    <text evidence="4">The sequence shown here is derived from an EMBL/GenBank/DDBJ whole genome shotgun (WGS) entry which is preliminary data.</text>
</comment>
<feature type="compositionally biased region" description="Basic and acidic residues" evidence="1">
    <location>
        <begin position="67"/>
        <end position="90"/>
    </location>
</feature>
<evidence type="ECO:0000313" key="2">
    <source>
        <dbReference type="EMBL" id="KAK3264552.1"/>
    </source>
</evidence>
<keyword evidence="5" id="KW-1185">Reference proteome</keyword>
<protein>
    <submittedName>
        <fullName evidence="4">Uncharacterized protein</fullName>
    </submittedName>
</protein>
<proteinExistence type="predicted"/>
<reference evidence="4 5" key="1">
    <citation type="journal article" date="2015" name="Genome Biol. Evol.">
        <title>Comparative Genomics of a Bacterivorous Green Alga Reveals Evolutionary Causalities and Consequences of Phago-Mixotrophic Mode of Nutrition.</title>
        <authorList>
            <person name="Burns J.A."/>
            <person name="Paasch A."/>
            <person name="Narechania A."/>
            <person name="Kim E."/>
        </authorList>
    </citation>
    <scope>NUCLEOTIDE SEQUENCE [LARGE SCALE GENOMIC DNA]</scope>
    <source>
        <strain evidence="4">PLY_AMNH</strain>
    </source>
</reference>
<feature type="region of interest" description="Disordered" evidence="1">
    <location>
        <begin position="40"/>
        <end position="98"/>
    </location>
</feature>
<evidence type="ECO:0000256" key="1">
    <source>
        <dbReference type="SAM" id="MobiDB-lite"/>
    </source>
</evidence>
<dbReference type="EMBL" id="LGRX02014475">
    <property type="protein sequence ID" value="KAK3264552.1"/>
    <property type="molecule type" value="Genomic_DNA"/>
</dbReference>
<dbReference type="EMBL" id="LGRX02000537">
    <property type="protein sequence ID" value="KAK3288257.1"/>
    <property type="molecule type" value="Genomic_DNA"/>
</dbReference>
<dbReference type="EMBL" id="LGRX02000537">
    <property type="protein sequence ID" value="KAK3288259.1"/>
    <property type="molecule type" value="Genomic_DNA"/>
</dbReference>
<name>A0AAE0LKP0_9CHLO</name>
<evidence type="ECO:0000313" key="5">
    <source>
        <dbReference type="Proteomes" id="UP001190700"/>
    </source>
</evidence>
<evidence type="ECO:0000313" key="4">
    <source>
        <dbReference type="EMBL" id="KAK3288259.1"/>
    </source>
</evidence>
<dbReference type="Proteomes" id="UP001190700">
    <property type="component" value="Unassembled WGS sequence"/>
</dbReference>
<organism evidence="4 5">
    <name type="scientific">Cymbomonas tetramitiformis</name>
    <dbReference type="NCBI Taxonomy" id="36881"/>
    <lineage>
        <taxon>Eukaryota</taxon>
        <taxon>Viridiplantae</taxon>
        <taxon>Chlorophyta</taxon>
        <taxon>Pyramimonadophyceae</taxon>
        <taxon>Pyramimonadales</taxon>
        <taxon>Pyramimonadaceae</taxon>
        <taxon>Cymbomonas</taxon>
    </lineage>
</organism>